<name>A0ABR1YN81_9PEZI</name>
<evidence type="ECO:0000256" key="2">
    <source>
        <dbReference type="SAM" id="Phobius"/>
    </source>
</evidence>
<keyword evidence="2" id="KW-0812">Transmembrane</keyword>
<evidence type="ECO:0000313" key="4">
    <source>
        <dbReference type="Proteomes" id="UP001492380"/>
    </source>
</evidence>
<keyword evidence="4" id="KW-1185">Reference proteome</keyword>
<feature type="region of interest" description="Disordered" evidence="1">
    <location>
        <begin position="1"/>
        <end position="92"/>
    </location>
</feature>
<dbReference type="Proteomes" id="UP001492380">
    <property type="component" value="Unassembled WGS sequence"/>
</dbReference>
<reference evidence="3 4" key="1">
    <citation type="submission" date="2024-04" db="EMBL/GenBank/DDBJ databases">
        <title>Phyllosticta paracitricarpa is synonymous to the EU quarantine fungus P. citricarpa based on phylogenomic analyses.</title>
        <authorList>
            <consortium name="Lawrence Berkeley National Laboratory"/>
            <person name="Van Ingen-Buijs V.A."/>
            <person name="Van Westerhoven A.C."/>
            <person name="Haridas S."/>
            <person name="Skiadas P."/>
            <person name="Martin F."/>
            <person name="Groenewald J.Z."/>
            <person name="Crous P.W."/>
            <person name="Seidl M.F."/>
        </authorList>
    </citation>
    <scope>NUCLEOTIDE SEQUENCE [LARGE SCALE GENOMIC DNA]</scope>
    <source>
        <strain evidence="3 4">CBS 123374</strain>
    </source>
</reference>
<feature type="region of interest" description="Disordered" evidence="1">
    <location>
        <begin position="116"/>
        <end position="152"/>
    </location>
</feature>
<dbReference type="EMBL" id="JBBWRZ010000006">
    <property type="protein sequence ID" value="KAK8233972.1"/>
    <property type="molecule type" value="Genomic_DNA"/>
</dbReference>
<sequence length="198" mass="21368">MFPHQQRYANKRPSIGTSATVGGSNSSRRKSSSSLPPSPWSPGTRYEPFFGETALVSERTHGGSNSETTPPLGGGGEGREQEKLDEEEEQDLGMVNPFKGFVRRVSRIGMPGWKTGYSRVGGREQDEEEGRFDQSAGVGGGSGGNTMTPMEMGERSRPWWRSAAAVTAVNVVLFCVTLFVCLRHGTGGKKAALPSIHY</sequence>
<proteinExistence type="predicted"/>
<comment type="caution">
    <text evidence="3">The sequence shown here is derived from an EMBL/GenBank/DDBJ whole genome shotgun (WGS) entry which is preliminary data.</text>
</comment>
<gene>
    <name evidence="3" type="ORF">HDK90DRAFT_511743</name>
</gene>
<protein>
    <submittedName>
        <fullName evidence="3">Uncharacterized protein</fullName>
    </submittedName>
</protein>
<keyword evidence="2" id="KW-0472">Membrane</keyword>
<evidence type="ECO:0000313" key="3">
    <source>
        <dbReference type="EMBL" id="KAK8233972.1"/>
    </source>
</evidence>
<keyword evidence="2" id="KW-1133">Transmembrane helix</keyword>
<organism evidence="3 4">
    <name type="scientific">Phyllosticta capitalensis</name>
    <dbReference type="NCBI Taxonomy" id="121624"/>
    <lineage>
        <taxon>Eukaryota</taxon>
        <taxon>Fungi</taxon>
        <taxon>Dikarya</taxon>
        <taxon>Ascomycota</taxon>
        <taxon>Pezizomycotina</taxon>
        <taxon>Dothideomycetes</taxon>
        <taxon>Dothideomycetes incertae sedis</taxon>
        <taxon>Botryosphaeriales</taxon>
        <taxon>Phyllostictaceae</taxon>
        <taxon>Phyllosticta</taxon>
    </lineage>
</organism>
<feature type="transmembrane region" description="Helical" evidence="2">
    <location>
        <begin position="159"/>
        <end position="182"/>
    </location>
</feature>
<accession>A0ABR1YN81</accession>
<evidence type="ECO:0000256" key="1">
    <source>
        <dbReference type="SAM" id="MobiDB-lite"/>
    </source>
</evidence>